<keyword evidence="2 5" id="KW-0560">Oxidoreductase</keyword>
<evidence type="ECO:0000256" key="1">
    <source>
        <dbReference type="ARBA" id="ARBA00001964"/>
    </source>
</evidence>
<feature type="domain" description="Transketolase-like pyrimidine-binding" evidence="6">
    <location>
        <begin position="6"/>
        <end position="181"/>
    </location>
</feature>
<dbReference type="GO" id="GO:0006086">
    <property type="term" value="P:pyruvate decarboxylation to acetyl-CoA"/>
    <property type="evidence" value="ECO:0007669"/>
    <property type="project" value="InterPro"/>
</dbReference>
<dbReference type="Pfam" id="PF02780">
    <property type="entry name" value="Transketolase_C"/>
    <property type="match status" value="1"/>
</dbReference>
<keyword evidence="4 5" id="KW-0670">Pyruvate</keyword>
<dbReference type="Gene3D" id="3.40.50.920">
    <property type="match status" value="1"/>
</dbReference>
<sequence length="333" mass="36512">MESEWITVREAINKALDEELCRDKNVIVLGEEVAKSGGAHQVTKGLLAKYGNCRVMDTPISEMCFTGFAVGASFLGLRPVVEFMTWNFALQSIDQIINSCAKTRYMSGGRVSCPIVFRGPNGYNPGYAAQHTQDFSAYYGCVPGLQVVSPYSARDYYGLTKAAIRDENPVVILENESMYGDRFRMFPEFATDFCQNLGRAVIERPGRDVTLIGASVAVKTCLEAAETLERSGVSCEVINLVSIRPLDRNTVLSSVARTRRAVVVDFGWPAFGIASEVSALINEALFGRLLAPVARVCGEDVPTPYAANLEALSFPTTERVQRAVHDCAEYSRN</sequence>
<accession>Q95VS5</accession>
<dbReference type="InterPro" id="IPR005475">
    <property type="entry name" value="Transketolase-like_Pyr-bd"/>
</dbReference>
<keyword evidence="3 5" id="KW-0786">Thiamine pyrophosphate</keyword>
<organism evidence="7">
    <name type="scientific">Antonospora locustae</name>
    <name type="common">Microsporidian parasite</name>
    <name type="synonym">Nosema locustae</name>
    <dbReference type="NCBI Taxonomy" id="278021"/>
    <lineage>
        <taxon>Eukaryota</taxon>
        <taxon>Fungi</taxon>
        <taxon>Fungi incertae sedis</taxon>
        <taxon>Microsporidia</taxon>
        <taxon>Antonospora</taxon>
    </lineage>
</organism>
<evidence type="ECO:0000259" key="6">
    <source>
        <dbReference type="SMART" id="SM00861"/>
    </source>
</evidence>
<reference evidence="7" key="1">
    <citation type="journal article" date="2001" name="Mol. Biochem. Parasitol.">
        <title>Alpha and beta subunits of pyruvate dehydrogenase E1 from the microsporidian Nosema locustae: mitochondrion-derived carbon metabolism in microsporidia.</title>
        <authorList>
            <person name="Fast N.M."/>
            <person name="Keeling P.J."/>
        </authorList>
    </citation>
    <scope>NUCLEOTIDE SEQUENCE</scope>
</reference>
<dbReference type="FunFam" id="3.40.50.920:FF:000001">
    <property type="entry name" value="Pyruvate dehydrogenase E1 beta subunit"/>
    <property type="match status" value="1"/>
</dbReference>
<gene>
    <name evidence="7" type="primary">pdhB</name>
</gene>
<name>Q95VS5_ANTLO</name>
<comment type="catalytic activity">
    <reaction evidence="5">
        <text>N(6)-[(R)-lipoyl]-L-lysyl-[protein] + pyruvate + H(+) = N(6)-[(R)-S(8)-acetyldihydrolipoyl]-L-lysyl-[protein] + CO2</text>
        <dbReference type="Rhea" id="RHEA:19189"/>
        <dbReference type="Rhea" id="RHEA-COMP:10474"/>
        <dbReference type="Rhea" id="RHEA-COMP:10478"/>
        <dbReference type="ChEBI" id="CHEBI:15361"/>
        <dbReference type="ChEBI" id="CHEBI:15378"/>
        <dbReference type="ChEBI" id="CHEBI:16526"/>
        <dbReference type="ChEBI" id="CHEBI:83099"/>
        <dbReference type="ChEBI" id="CHEBI:83111"/>
        <dbReference type="EC" id="1.2.4.1"/>
    </reaction>
</comment>
<dbReference type="Pfam" id="PF02779">
    <property type="entry name" value="Transket_pyr"/>
    <property type="match status" value="1"/>
</dbReference>
<evidence type="ECO:0000313" key="7">
    <source>
        <dbReference type="EMBL" id="AAL28055.1"/>
    </source>
</evidence>
<dbReference type="NCBIfam" id="NF006667">
    <property type="entry name" value="PRK09212.1"/>
    <property type="match status" value="1"/>
</dbReference>
<evidence type="ECO:0000256" key="4">
    <source>
        <dbReference type="ARBA" id="ARBA00023317"/>
    </source>
</evidence>
<dbReference type="PANTHER" id="PTHR11624">
    <property type="entry name" value="DEHYDROGENASE RELATED"/>
    <property type="match status" value="1"/>
</dbReference>
<dbReference type="FunFam" id="3.40.50.970:FF:000001">
    <property type="entry name" value="Pyruvate dehydrogenase E1 beta subunit"/>
    <property type="match status" value="1"/>
</dbReference>
<dbReference type="Gene3D" id="3.40.50.970">
    <property type="match status" value="1"/>
</dbReference>
<dbReference type="InterPro" id="IPR029061">
    <property type="entry name" value="THDP-binding"/>
</dbReference>
<dbReference type="InterPro" id="IPR033248">
    <property type="entry name" value="Transketolase_C"/>
</dbReference>
<dbReference type="EMBL" id="AF406785">
    <property type="protein sequence ID" value="AAL28055.1"/>
    <property type="molecule type" value="Genomic_DNA"/>
</dbReference>
<dbReference type="AlphaFoldDB" id="Q95VS5"/>
<dbReference type="PANTHER" id="PTHR11624:SF96">
    <property type="entry name" value="PYRUVATE DEHYDROGENASE E1 COMPONENT SUBUNIT BETA, MITOCHONDRIAL"/>
    <property type="match status" value="1"/>
</dbReference>
<dbReference type="GO" id="GO:0004739">
    <property type="term" value="F:pyruvate dehydrogenase (acetyl-transferring) activity"/>
    <property type="evidence" value="ECO:0007669"/>
    <property type="project" value="UniProtKB-UniRule"/>
</dbReference>
<proteinExistence type="predicted"/>
<dbReference type="SUPFAM" id="SSF52922">
    <property type="entry name" value="TK C-terminal domain-like"/>
    <property type="match status" value="1"/>
</dbReference>
<dbReference type="EC" id="1.2.4.1" evidence="5"/>
<dbReference type="InterPro" id="IPR027110">
    <property type="entry name" value="PDHB_mito-type"/>
</dbReference>
<dbReference type="SMART" id="SM00861">
    <property type="entry name" value="Transket_pyr"/>
    <property type="match status" value="1"/>
</dbReference>
<comment type="function">
    <text evidence="5">The pyruvate dehydrogenase complex catalyzes the overall conversion of pyruvate to acetyl-CoA and CO2.</text>
</comment>
<dbReference type="SUPFAM" id="SSF52518">
    <property type="entry name" value="Thiamin diphosphate-binding fold (THDP-binding)"/>
    <property type="match status" value="1"/>
</dbReference>
<evidence type="ECO:0000256" key="2">
    <source>
        <dbReference type="ARBA" id="ARBA00023002"/>
    </source>
</evidence>
<evidence type="ECO:0000256" key="5">
    <source>
        <dbReference type="RuleBase" id="RU364074"/>
    </source>
</evidence>
<dbReference type="CDD" id="cd07036">
    <property type="entry name" value="TPP_PYR_E1-PDHc-beta_like"/>
    <property type="match status" value="1"/>
</dbReference>
<dbReference type="InterPro" id="IPR009014">
    <property type="entry name" value="Transketo_C/PFOR_II"/>
</dbReference>
<protein>
    <recommendedName>
        <fullName evidence="5">Pyruvate dehydrogenase E1 component subunit beta</fullName>
        <ecNumber evidence="5">1.2.4.1</ecNumber>
    </recommendedName>
</protein>
<evidence type="ECO:0000256" key="3">
    <source>
        <dbReference type="ARBA" id="ARBA00023052"/>
    </source>
</evidence>
<comment type="cofactor">
    <cofactor evidence="1 5">
        <name>thiamine diphosphate</name>
        <dbReference type="ChEBI" id="CHEBI:58937"/>
    </cofactor>
</comment>